<feature type="region of interest" description="Disordered" evidence="5">
    <location>
        <begin position="1"/>
        <end position="26"/>
    </location>
</feature>
<feature type="transmembrane region" description="Helical" evidence="6">
    <location>
        <begin position="227"/>
        <end position="242"/>
    </location>
</feature>
<dbReference type="Pfam" id="PF07690">
    <property type="entry name" value="MFS_1"/>
    <property type="match status" value="1"/>
</dbReference>
<dbReference type="InterPro" id="IPR020846">
    <property type="entry name" value="MFS_dom"/>
</dbReference>
<dbReference type="RefSeq" id="WP_337796034.1">
    <property type="nucleotide sequence ID" value="NZ_BAAARR010000024.1"/>
</dbReference>
<feature type="transmembrane region" description="Helical" evidence="6">
    <location>
        <begin position="100"/>
        <end position="119"/>
    </location>
</feature>
<gene>
    <name evidence="8" type="ORF">F4554_002866</name>
</gene>
<dbReference type="GO" id="GO:0005886">
    <property type="term" value="C:plasma membrane"/>
    <property type="evidence" value="ECO:0007669"/>
    <property type="project" value="UniProtKB-SubCell"/>
</dbReference>
<keyword evidence="3 6" id="KW-1133">Transmembrane helix</keyword>
<comment type="subcellular location">
    <subcellularLocation>
        <location evidence="1">Cell membrane</location>
        <topology evidence="1">Multi-pass membrane protein</topology>
    </subcellularLocation>
</comment>
<feature type="transmembrane region" description="Helical" evidence="6">
    <location>
        <begin position="344"/>
        <end position="365"/>
    </location>
</feature>
<feature type="transmembrane region" description="Helical" evidence="6">
    <location>
        <begin position="275"/>
        <end position="294"/>
    </location>
</feature>
<feature type="transmembrane region" description="Helical" evidence="6">
    <location>
        <begin position="125"/>
        <end position="147"/>
    </location>
</feature>
<feature type="transmembrane region" description="Helical" evidence="6">
    <location>
        <begin position="159"/>
        <end position="179"/>
    </location>
</feature>
<sequence length="475" mass="49195">MSASRTPPAAVTDTPDDQTTPAASKGGILRPPYRALTIGIVALVLLVAFEGMAVGTAMPVAVKDLDGLAFYAWGFSGFMTASMFATVISGELCDRLGPRIPFVVGTVLFGAGLLVAGGAPTMTLFVLGRMIQGLGGGAVVVTLYVIVGRAFPAQLRPRVFAAISSAWVLPSLIGPVIAGTVTEHFTWRLVFLGLVPLTLLPLALVIPSLSGLPTVEPSAARSGRKRRALGAAVGIGLLQYAGQERTWWSLLLVVVGVATLVLSLPRLLPPGTLRFARGLPAVVGMRGIFAGAFFGWQSFVPLMLVEHRGLSTTIAGLTLSLGSFGWTAGSWWQSRPSLRATRPSLVRAGAVFVTCAIGVWMFIVLPFVPAWLAVISCMLGGLGMGLATASLSVLVLGYSRPEEHGAAGAAAQMADSFGNVALVGLGGVIFATLHGHASPGVVYGSIYAVMIAVAAGGIVLSRQVRADTNTVRPND</sequence>
<evidence type="ECO:0000256" key="6">
    <source>
        <dbReference type="SAM" id="Phobius"/>
    </source>
</evidence>
<evidence type="ECO:0000313" key="8">
    <source>
        <dbReference type="EMBL" id="NYH90228.1"/>
    </source>
</evidence>
<proteinExistence type="predicted"/>
<feature type="transmembrane region" description="Helical" evidence="6">
    <location>
        <begin position="35"/>
        <end position="62"/>
    </location>
</feature>
<evidence type="ECO:0000256" key="1">
    <source>
        <dbReference type="ARBA" id="ARBA00004651"/>
    </source>
</evidence>
<dbReference type="GO" id="GO:0022857">
    <property type="term" value="F:transmembrane transporter activity"/>
    <property type="evidence" value="ECO:0007669"/>
    <property type="project" value="InterPro"/>
</dbReference>
<feature type="transmembrane region" description="Helical" evidence="6">
    <location>
        <begin position="417"/>
        <end position="435"/>
    </location>
</feature>
<dbReference type="PRINTS" id="PR01036">
    <property type="entry name" value="TCRTETB"/>
</dbReference>
<evidence type="ECO:0000256" key="5">
    <source>
        <dbReference type="SAM" id="MobiDB-lite"/>
    </source>
</evidence>
<dbReference type="AlphaFoldDB" id="A0A852ZEE4"/>
<dbReference type="PANTHER" id="PTHR23501:SF154">
    <property type="entry name" value="MULTIDRUG-EFFLUX TRANSPORTER RV1634-RELATED"/>
    <property type="match status" value="1"/>
</dbReference>
<feature type="compositionally biased region" description="Low complexity" evidence="5">
    <location>
        <begin position="1"/>
        <end position="23"/>
    </location>
</feature>
<evidence type="ECO:0000313" key="9">
    <source>
        <dbReference type="Proteomes" id="UP000579605"/>
    </source>
</evidence>
<dbReference type="PROSITE" id="PS50850">
    <property type="entry name" value="MFS"/>
    <property type="match status" value="1"/>
</dbReference>
<feature type="domain" description="Major facilitator superfamily (MFS) profile" evidence="7">
    <location>
        <begin position="36"/>
        <end position="469"/>
    </location>
</feature>
<feature type="transmembrane region" description="Helical" evidence="6">
    <location>
        <begin position="314"/>
        <end position="332"/>
    </location>
</feature>
<dbReference type="InterPro" id="IPR036259">
    <property type="entry name" value="MFS_trans_sf"/>
</dbReference>
<evidence type="ECO:0000256" key="4">
    <source>
        <dbReference type="ARBA" id="ARBA00023136"/>
    </source>
</evidence>
<protein>
    <submittedName>
        <fullName evidence="8">MFS family permease</fullName>
    </submittedName>
</protein>
<feature type="transmembrane region" description="Helical" evidence="6">
    <location>
        <begin position="441"/>
        <end position="460"/>
    </location>
</feature>
<dbReference type="EMBL" id="JACBZH010000001">
    <property type="protein sequence ID" value="NYH90228.1"/>
    <property type="molecule type" value="Genomic_DNA"/>
</dbReference>
<evidence type="ECO:0000256" key="3">
    <source>
        <dbReference type="ARBA" id="ARBA00022989"/>
    </source>
</evidence>
<feature type="transmembrane region" description="Helical" evidence="6">
    <location>
        <begin position="248"/>
        <end position="268"/>
    </location>
</feature>
<dbReference type="InterPro" id="IPR011701">
    <property type="entry name" value="MFS"/>
</dbReference>
<evidence type="ECO:0000259" key="7">
    <source>
        <dbReference type="PROSITE" id="PS50850"/>
    </source>
</evidence>
<feature type="transmembrane region" description="Helical" evidence="6">
    <location>
        <begin position="371"/>
        <end position="396"/>
    </location>
</feature>
<name>A0A852ZEE4_9ACTN</name>
<feature type="transmembrane region" description="Helical" evidence="6">
    <location>
        <begin position="185"/>
        <end position="206"/>
    </location>
</feature>
<keyword evidence="9" id="KW-1185">Reference proteome</keyword>
<keyword evidence="2 6" id="KW-0812">Transmembrane</keyword>
<reference evidence="8 9" key="1">
    <citation type="submission" date="2020-07" db="EMBL/GenBank/DDBJ databases">
        <title>Sequencing the genomes of 1000 actinobacteria strains.</title>
        <authorList>
            <person name="Klenk H.-P."/>
        </authorList>
    </citation>
    <scope>NUCLEOTIDE SEQUENCE [LARGE SCALE GENOMIC DNA]</scope>
    <source>
        <strain evidence="8 9">DSM 18448</strain>
    </source>
</reference>
<accession>A0A852ZEE4</accession>
<comment type="caution">
    <text evidence="8">The sequence shown here is derived from an EMBL/GenBank/DDBJ whole genome shotgun (WGS) entry which is preliminary data.</text>
</comment>
<organism evidence="8 9">
    <name type="scientific">Actinopolymorpha rutila</name>
    <dbReference type="NCBI Taxonomy" id="446787"/>
    <lineage>
        <taxon>Bacteria</taxon>
        <taxon>Bacillati</taxon>
        <taxon>Actinomycetota</taxon>
        <taxon>Actinomycetes</taxon>
        <taxon>Propionibacteriales</taxon>
        <taxon>Actinopolymorphaceae</taxon>
        <taxon>Actinopolymorpha</taxon>
    </lineage>
</organism>
<dbReference type="Proteomes" id="UP000579605">
    <property type="component" value="Unassembled WGS sequence"/>
</dbReference>
<dbReference type="PANTHER" id="PTHR23501">
    <property type="entry name" value="MAJOR FACILITATOR SUPERFAMILY"/>
    <property type="match status" value="1"/>
</dbReference>
<dbReference type="SUPFAM" id="SSF103473">
    <property type="entry name" value="MFS general substrate transporter"/>
    <property type="match status" value="1"/>
</dbReference>
<dbReference type="Gene3D" id="1.20.1250.20">
    <property type="entry name" value="MFS general substrate transporter like domains"/>
    <property type="match status" value="1"/>
</dbReference>
<feature type="transmembrane region" description="Helical" evidence="6">
    <location>
        <begin position="68"/>
        <end position="88"/>
    </location>
</feature>
<keyword evidence="4 6" id="KW-0472">Membrane</keyword>
<evidence type="ECO:0000256" key="2">
    <source>
        <dbReference type="ARBA" id="ARBA00022692"/>
    </source>
</evidence>